<accession>A0ABQ2FQD5</accession>
<name>A0ABQ2FQD5_9DEIO</name>
<comment type="caution">
    <text evidence="1">The sequence shown here is derived from an EMBL/GenBank/DDBJ whole genome shotgun (WGS) entry which is preliminary data.</text>
</comment>
<protein>
    <submittedName>
        <fullName evidence="1">Uncharacterized protein</fullName>
    </submittedName>
</protein>
<evidence type="ECO:0000313" key="1">
    <source>
        <dbReference type="EMBL" id="GGL16273.1"/>
    </source>
</evidence>
<sequence>MLAPVRAVKVGVTALKVRVSCTRVVVGTGTDAGAQADRARAASRLADTERFMVLLGRGRAGLGCDELP</sequence>
<dbReference type="Proteomes" id="UP000604341">
    <property type="component" value="Unassembled WGS sequence"/>
</dbReference>
<evidence type="ECO:0000313" key="2">
    <source>
        <dbReference type="Proteomes" id="UP000604341"/>
    </source>
</evidence>
<dbReference type="EMBL" id="BMPE01000022">
    <property type="protein sequence ID" value="GGL16273.1"/>
    <property type="molecule type" value="Genomic_DNA"/>
</dbReference>
<reference evidence="2" key="1">
    <citation type="journal article" date="2019" name="Int. J. Syst. Evol. Microbiol.">
        <title>The Global Catalogue of Microorganisms (GCM) 10K type strain sequencing project: providing services to taxonomists for standard genome sequencing and annotation.</title>
        <authorList>
            <consortium name="The Broad Institute Genomics Platform"/>
            <consortium name="The Broad Institute Genome Sequencing Center for Infectious Disease"/>
            <person name="Wu L."/>
            <person name="Ma J."/>
        </authorList>
    </citation>
    <scope>NUCLEOTIDE SEQUENCE [LARGE SCALE GENOMIC DNA]</scope>
    <source>
        <strain evidence="2">JCM 19173</strain>
    </source>
</reference>
<gene>
    <name evidence="1" type="ORF">GCM10010844_38940</name>
</gene>
<proteinExistence type="predicted"/>
<keyword evidence="2" id="KW-1185">Reference proteome</keyword>
<organism evidence="1 2">
    <name type="scientific">Deinococcus radiotolerans</name>
    <dbReference type="NCBI Taxonomy" id="1309407"/>
    <lineage>
        <taxon>Bacteria</taxon>
        <taxon>Thermotogati</taxon>
        <taxon>Deinococcota</taxon>
        <taxon>Deinococci</taxon>
        <taxon>Deinococcales</taxon>
        <taxon>Deinococcaceae</taxon>
        <taxon>Deinococcus</taxon>
    </lineage>
</organism>